<proteinExistence type="inferred from homology"/>
<evidence type="ECO:0000256" key="2">
    <source>
        <dbReference type="ARBA" id="ARBA00022729"/>
    </source>
</evidence>
<evidence type="ECO:0000256" key="1">
    <source>
        <dbReference type="ARBA" id="ARBA00008709"/>
    </source>
</evidence>
<dbReference type="SMART" id="SM00758">
    <property type="entry name" value="PA14"/>
    <property type="match status" value="1"/>
</dbReference>
<reference evidence="8" key="1">
    <citation type="submission" date="2016-10" db="EMBL/GenBank/DDBJ databases">
        <authorList>
            <person name="Varghese N."/>
            <person name="Submissions S."/>
        </authorList>
    </citation>
    <scope>NUCLEOTIDE SEQUENCE [LARGE SCALE GENOMIC DNA]</scope>
    <source>
        <strain evidence="8">ATCC 25963</strain>
    </source>
</reference>
<dbReference type="PANTHER" id="PTHR31137">
    <property type="entry name" value="PROTEIN PSIB-RELATED-RELATED"/>
    <property type="match status" value="1"/>
</dbReference>
<keyword evidence="2 5" id="KW-0732">Signal</keyword>
<dbReference type="Proteomes" id="UP000199400">
    <property type="component" value="Unassembled WGS sequence"/>
</dbReference>
<dbReference type="RefSeq" id="WP_096332594.1">
    <property type="nucleotide sequence ID" value="NZ_FOMX01000054.1"/>
</dbReference>
<dbReference type="Pfam" id="PF07691">
    <property type="entry name" value="PA14"/>
    <property type="match status" value="1"/>
</dbReference>
<feature type="domain" description="PA14" evidence="6">
    <location>
        <begin position="169"/>
        <end position="322"/>
    </location>
</feature>
<dbReference type="STRING" id="54.SAMN02745121_08391"/>
<dbReference type="EMBL" id="FOMX01000054">
    <property type="protein sequence ID" value="SFF36425.1"/>
    <property type="molecule type" value="Genomic_DNA"/>
</dbReference>
<dbReference type="GO" id="GO:0005576">
    <property type="term" value="C:extracellular region"/>
    <property type="evidence" value="ECO:0007669"/>
    <property type="project" value="TreeGrafter"/>
</dbReference>
<name>A0A1I2I223_9BACT</name>
<dbReference type="InterPro" id="IPR051154">
    <property type="entry name" value="Prespore-cell_inducing_factor"/>
</dbReference>
<protein>
    <submittedName>
        <fullName evidence="7">Fibro-slime domain-containing protein</fullName>
    </submittedName>
</protein>
<dbReference type="OrthoDB" id="9757642at2"/>
<comment type="similarity">
    <text evidence="1">Belongs to the prespore-cell-inducing factor family.</text>
</comment>
<dbReference type="InterPro" id="IPR011874">
    <property type="entry name" value="Fibro_Slime"/>
</dbReference>
<evidence type="ECO:0000256" key="4">
    <source>
        <dbReference type="SAM" id="MobiDB-lite"/>
    </source>
</evidence>
<gene>
    <name evidence="7" type="ORF">SAMN02745121_08391</name>
</gene>
<evidence type="ECO:0000256" key="5">
    <source>
        <dbReference type="SAM" id="SignalP"/>
    </source>
</evidence>
<evidence type="ECO:0000256" key="3">
    <source>
        <dbReference type="ARBA" id="ARBA00023180"/>
    </source>
</evidence>
<accession>A0A1I2I223</accession>
<dbReference type="AlphaFoldDB" id="A0A1I2I223"/>
<dbReference type="PROSITE" id="PS51257">
    <property type="entry name" value="PROKAR_LIPOPROTEIN"/>
    <property type="match status" value="1"/>
</dbReference>
<feature type="chain" id="PRO_5011589300" evidence="5">
    <location>
        <begin position="23"/>
        <end position="322"/>
    </location>
</feature>
<organism evidence="7 8">
    <name type="scientific">Nannocystis exedens</name>
    <dbReference type="NCBI Taxonomy" id="54"/>
    <lineage>
        <taxon>Bacteria</taxon>
        <taxon>Pseudomonadati</taxon>
        <taxon>Myxococcota</taxon>
        <taxon>Polyangia</taxon>
        <taxon>Nannocystales</taxon>
        <taxon>Nannocystaceae</taxon>
        <taxon>Nannocystis</taxon>
    </lineage>
</organism>
<keyword evidence="3" id="KW-0325">Glycoprotein</keyword>
<evidence type="ECO:0000313" key="8">
    <source>
        <dbReference type="Proteomes" id="UP000199400"/>
    </source>
</evidence>
<evidence type="ECO:0000259" key="6">
    <source>
        <dbReference type="PROSITE" id="PS51820"/>
    </source>
</evidence>
<keyword evidence="8" id="KW-1185">Reference proteome</keyword>
<dbReference type="NCBIfam" id="TIGR02148">
    <property type="entry name" value="Fibro_Slime"/>
    <property type="match status" value="1"/>
</dbReference>
<dbReference type="InterPro" id="IPR011658">
    <property type="entry name" value="PA14_dom"/>
</dbReference>
<feature type="compositionally biased region" description="Low complexity" evidence="4">
    <location>
        <begin position="33"/>
        <end position="113"/>
    </location>
</feature>
<sequence length="322" mass="34128">MRHVFKYSFTFSALVLASSACGDSGYVQGSTATNPTSITGLTTGTSETGTSETGTTEPGTTDPGTAATTVEPTTAGPTTGPVDPSTTTTTTTDPGTTTTTTETTTTGTTTTTGEPPPECVSVLKATVRDFKESHPDFESYGGTVDGLVQVDLGPDKKPVYAHAGGTSVTTGPAEFAQWYNDVADVNQSFEIEILLTETMPGQYTYQNNSFFPIDDQGWGNQGNDHNFHFTTEIHTEFTYSGGEVFTFTGDDDLWLFINGKLAIDLGGVHGALSDSIDLDANAGYFGIQLGGTYPMDIFHAERHTTQSNFRIDTSIQCFIVPG</sequence>
<dbReference type="InterPro" id="IPR037524">
    <property type="entry name" value="PA14/GLEYA"/>
</dbReference>
<evidence type="ECO:0000313" key="7">
    <source>
        <dbReference type="EMBL" id="SFF36425.1"/>
    </source>
</evidence>
<feature type="signal peptide" evidence="5">
    <location>
        <begin position="1"/>
        <end position="22"/>
    </location>
</feature>
<dbReference type="PROSITE" id="PS51820">
    <property type="entry name" value="PA14"/>
    <property type="match status" value="1"/>
</dbReference>
<feature type="region of interest" description="Disordered" evidence="4">
    <location>
        <begin position="30"/>
        <end position="118"/>
    </location>
</feature>